<sequence>MIPTYIKNRIKFHTRKNRGIQEPNYDCKLQMDSLGRFYLHIPCHVEACENQASSNRHEWCSLDPGVRTLFTLYCPTKGVSYKLADGDISRVFRLCVYLDKLISKTTKINGNYNQKRKRRKKHYRSIIKLRNRIKNLVTEVHCKVVLLLVKHFKNIVLPTFDVSQMVLKNGKMRKIGSKTARQMMSWRFYDLKMRLLNKAKLYGCNVILETEEWTSKTCTHCQFVKHNLGGSKIYNCDDCKLKADRDVCGARNIFMKSIKV</sequence>
<feature type="domain" description="Cas12f1-like TNB" evidence="2">
    <location>
        <begin position="188"/>
        <end position="253"/>
    </location>
</feature>
<dbReference type="Pfam" id="PF07282">
    <property type="entry name" value="Cas12f1-like_TNB"/>
    <property type="match status" value="1"/>
</dbReference>
<dbReference type="PANTHER" id="PTHR36172:SF1">
    <property type="entry name" value="RESOLVASE-RELATED"/>
    <property type="match status" value="1"/>
</dbReference>
<dbReference type="Proteomes" id="UP000815325">
    <property type="component" value="Unassembled WGS sequence"/>
</dbReference>
<comment type="caution">
    <text evidence="3">The sequence shown here is derived from an EMBL/GenBank/DDBJ whole genome shotgun (WGS) entry which is preliminary data.</text>
</comment>
<organism evidence="3 4">
    <name type="scientific">Dunaliella salina</name>
    <name type="common">Green alga</name>
    <name type="synonym">Protococcus salinus</name>
    <dbReference type="NCBI Taxonomy" id="3046"/>
    <lineage>
        <taxon>Eukaryota</taxon>
        <taxon>Viridiplantae</taxon>
        <taxon>Chlorophyta</taxon>
        <taxon>core chlorophytes</taxon>
        <taxon>Chlorophyceae</taxon>
        <taxon>CS clade</taxon>
        <taxon>Chlamydomonadales</taxon>
        <taxon>Dunaliellaceae</taxon>
        <taxon>Dunaliella</taxon>
    </lineage>
</organism>
<gene>
    <name evidence="3" type="ORF">DUNSADRAFT_2216</name>
</gene>
<accession>A0ABQ7FWT5</accession>
<proteinExistence type="predicted"/>
<evidence type="ECO:0000259" key="2">
    <source>
        <dbReference type="Pfam" id="PF07282"/>
    </source>
</evidence>
<evidence type="ECO:0000313" key="4">
    <source>
        <dbReference type="Proteomes" id="UP000815325"/>
    </source>
</evidence>
<evidence type="ECO:0000256" key="1">
    <source>
        <dbReference type="ARBA" id="ARBA00023125"/>
    </source>
</evidence>
<evidence type="ECO:0000313" key="3">
    <source>
        <dbReference type="EMBL" id="KAF5826737.1"/>
    </source>
</evidence>
<dbReference type="InterPro" id="IPR010095">
    <property type="entry name" value="Cas12f1-like_TNB"/>
</dbReference>
<protein>
    <recommendedName>
        <fullName evidence="2">Cas12f1-like TNB domain-containing protein</fullName>
    </recommendedName>
</protein>
<keyword evidence="1" id="KW-0238">DNA-binding</keyword>
<dbReference type="EMBL" id="MU070738">
    <property type="protein sequence ID" value="KAF5826737.1"/>
    <property type="molecule type" value="Genomic_DNA"/>
</dbReference>
<dbReference type="PANTHER" id="PTHR36172">
    <property type="match status" value="1"/>
</dbReference>
<name>A0ABQ7FWT5_DUNSA</name>
<dbReference type="InterPro" id="IPR051491">
    <property type="entry name" value="Recombinase/Transposase-rel"/>
</dbReference>
<reference evidence="3" key="1">
    <citation type="submission" date="2017-08" db="EMBL/GenBank/DDBJ databases">
        <authorList>
            <person name="Polle J.E."/>
            <person name="Barry K."/>
            <person name="Cushman J."/>
            <person name="Schmutz J."/>
            <person name="Tran D."/>
            <person name="Hathwaick L.T."/>
            <person name="Yim W.C."/>
            <person name="Jenkins J."/>
            <person name="Mckie-Krisberg Z.M."/>
            <person name="Prochnik S."/>
            <person name="Lindquist E."/>
            <person name="Dockter R.B."/>
            <person name="Adam C."/>
            <person name="Molina H."/>
            <person name="Bunkerborg J."/>
            <person name="Jin E."/>
            <person name="Buchheim M."/>
            <person name="Magnuson J."/>
        </authorList>
    </citation>
    <scope>NUCLEOTIDE SEQUENCE</scope>
    <source>
        <strain evidence="3">CCAP 19/18</strain>
    </source>
</reference>
<keyword evidence="4" id="KW-1185">Reference proteome</keyword>